<dbReference type="AlphaFoldDB" id="A0A3G6TCZ3"/>
<reference evidence="3" key="1">
    <citation type="submission" date="2018-11" db="EMBL/GenBank/DDBJ databases">
        <title>Proposal to divide the Flavobacteriaceae and reorganize its genera based on Amino Acid Identity values calculated from whole genome sequences.</title>
        <authorList>
            <person name="Nicholson A.C."/>
            <person name="Gulvik C.A."/>
            <person name="Whitney A.M."/>
            <person name="Humrighouse B.W."/>
            <person name="Bell M."/>
            <person name="Holmes B."/>
            <person name="Steigerwalt A.G."/>
            <person name="Villarma A."/>
            <person name="Sheth M."/>
            <person name="Batra D."/>
            <person name="Pryor J."/>
            <person name="Bernardet J.-F."/>
            <person name="Hugo C."/>
            <person name="Kampfer P."/>
            <person name="Newman J."/>
            <person name="McQuiston J.R."/>
        </authorList>
    </citation>
    <scope>NUCLEOTIDE SEQUENCE [LARGE SCALE GENOMIC DNA]</scope>
    <source>
        <strain evidence="3">G0229</strain>
    </source>
</reference>
<dbReference type="Proteomes" id="UP000271193">
    <property type="component" value="Chromosome"/>
</dbReference>
<dbReference type="Pfam" id="PF14096">
    <property type="entry name" value="DUF4274"/>
    <property type="match status" value="1"/>
</dbReference>
<gene>
    <name evidence="2" type="ORF">EG339_22250</name>
</gene>
<dbReference type="KEGG" id="cben:EG339_22250"/>
<keyword evidence="3" id="KW-1185">Reference proteome</keyword>
<protein>
    <submittedName>
        <fullName evidence="2">DUF4274 domain-containing protein</fullName>
    </submittedName>
</protein>
<feature type="domain" description="DUF4274" evidence="1">
    <location>
        <begin position="58"/>
        <end position="131"/>
    </location>
</feature>
<evidence type="ECO:0000259" key="1">
    <source>
        <dbReference type="Pfam" id="PF14096"/>
    </source>
</evidence>
<sequence>MTKYLEIFFPSFVSGSNKNKKNIAFEKTYKLMEITFTKKNKNNVNNAIEGTKSYKKLTSEEWHQFVLNYNYDNGNEPFEWLIKQKICDKGTALCLYWHLQPDFYCHSRNADTENIADNDYILIKEIEKRFAEGFYEQELFAFDPRKEFLKSETNVSCIPKIMQEKTTGNLFERIDVEFAFLRNPDEKELKTIDKKIKDAISILNITNPGFQLTSDVQETISEIKNSVEHLKGKDLGKLKIESLSFLWLDCLCKQYNWTWIIWDWETGKKIGVSNKSKALTCLSDTIIRHTIDGFQPTSIISELFMNLNGVERIIDLKTDLYSGIGLLFSSDHLKFQE</sequence>
<proteinExistence type="predicted"/>
<evidence type="ECO:0000313" key="2">
    <source>
        <dbReference type="EMBL" id="AZB27111.1"/>
    </source>
</evidence>
<dbReference type="EMBL" id="CP033932">
    <property type="protein sequence ID" value="AZB27111.1"/>
    <property type="molecule type" value="Genomic_DNA"/>
</dbReference>
<name>A0A3G6TCZ3_9FLAO</name>
<organism evidence="2 3">
    <name type="scientific">Chryseobacterium bernardetii</name>
    <dbReference type="NCBI Taxonomy" id="1241978"/>
    <lineage>
        <taxon>Bacteria</taxon>
        <taxon>Pseudomonadati</taxon>
        <taxon>Bacteroidota</taxon>
        <taxon>Flavobacteriia</taxon>
        <taxon>Flavobacteriales</taxon>
        <taxon>Weeksellaceae</taxon>
        <taxon>Chryseobacterium group</taxon>
        <taxon>Chryseobacterium</taxon>
    </lineage>
</organism>
<dbReference type="InterPro" id="IPR025369">
    <property type="entry name" value="DUF4274"/>
</dbReference>
<accession>A0A3G6TCZ3</accession>
<evidence type="ECO:0000313" key="3">
    <source>
        <dbReference type="Proteomes" id="UP000271193"/>
    </source>
</evidence>